<evidence type="ECO:0000313" key="8">
    <source>
        <dbReference type="EMBL" id="SEI48193.1"/>
    </source>
</evidence>
<feature type="chain" id="PRO_5011801388" description="LPS-assembly protein LptD" evidence="4">
    <location>
        <begin position="33"/>
        <end position="919"/>
    </location>
</feature>
<evidence type="ECO:0000313" key="9">
    <source>
        <dbReference type="Proteomes" id="UP000199005"/>
    </source>
</evidence>
<dbReference type="GO" id="GO:0015920">
    <property type="term" value="P:lipopolysaccharide transport"/>
    <property type="evidence" value="ECO:0007669"/>
    <property type="project" value="InterPro"/>
</dbReference>
<evidence type="ECO:0000256" key="3">
    <source>
        <dbReference type="ARBA" id="ARBA00023237"/>
    </source>
</evidence>
<feature type="signal peptide" evidence="4">
    <location>
        <begin position="1"/>
        <end position="32"/>
    </location>
</feature>
<comment type="subcellular location">
    <subcellularLocation>
        <location evidence="4">Cell outer membrane</location>
    </subcellularLocation>
</comment>
<dbReference type="Pfam" id="PF03968">
    <property type="entry name" value="LptD_N"/>
    <property type="match status" value="1"/>
</dbReference>
<dbReference type="GO" id="GO:0009279">
    <property type="term" value="C:cell outer membrane"/>
    <property type="evidence" value="ECO:0007669"/>
    <property type="project" value="UniProtKB-SubCell"/>
</dbReference>
<dbReference type="GO" id="GO:0043165">
    <property type="term" value="P:Gram-negative-bacterium-type cell outer membrane assembly"/>
    <property type="evidence" value="ECO:0007669"/>
    <property type="project" value="UniProtKB-UniRule"/>
</dbReference>
<dbReference type="RefSeq" id="WP_090897353.1">
    <property type="nucleotide sequence ID" value="NZ_FNYO01000006.1"/>
</dbReference>
<dbReference type="InterPro" id="IPR020889">
    <property type="entry name" value="LipoPS_assembly_LptD"/>
</dbReference>
<evidence type="ECO:0000259" key="6">
    <source>
        <dbReference type="Pfam" id="PF03968"/>
    </source>
</evidence>
<feature type="compositionally biased region" description="Low complexity" evidence="5">
    <location>
        <begin position="64"/>
        <end position="81"/>
    </location>
</feature>
<comment type="function">
    <text evidence="4">Together with LptE, is involved in the assembly of lipopolysaccharide (LPS) at the surface of the outer membrane.</text>
</comment>
<keyword evidence="3 4" id="KW-0998">Cell outer membrane</keyword>
<dbReference type="Gene3D" id="2.60.450.10">
    <property type="entry name" value="Lipopolysaccharide (LPS) transport protein A like domain"/>
    <property type="match status" value="1"/>
</dbReference>
<dbReference type="InterPro" id="IPR007543">
    <property type="entry name" value="LptD_C"/>
</dbReference>
<feature type="domain" description="LptD C-terminal" evidence="7">
    <location>
        <begin position="393"/>
        <end position="823"/>
    </location>
</feature>
<protein>
    <recommendedName>
        <fullName evidence="4">LPS-assembly protein LptD</fullName>
    </recommendedName>
</protein>
<dbReference type="InterPro" id="IPR005653">
    <property type="entry name" value="OstA-like_N"/>
</dbReference>
<evidence type="ECO:0000256" key="1">
    <source>
        <dbReference type="ARBA" id="ARBA00022729"/>
    </source>
</evidence>
<feature type="domain" description="Organic solvent tolerance-like N-terminal" evidence="6">
    <location>
        <begin position="149"/>
        <end position="282"/>
    </location>
</feature>
<keyword evidence="2 4" id="KW-0472">Membrane</keyword>
<dbReference type="Proteomes" id="UP000199005">
    <property type="component" value="Unassembled WGS sequence"/>
</dbReference>
<comment type="similarity">
    <text evidence="4">Belongs to the LptD family.</text>
</comment>
<dbReference type="PANTHER" id="PTHR30189">
    <property type="entry name" value="LPS-ASSEMBLY PROTEIN"/>
    <property type="match status" value="1"/>
</dbReference>
<dbReference type="STRING" id="170623.SAMN04244579_00779"/>
<comment type="subunit">
    <text evidence="4">Component of the lipopolysaccharide transport and assembly complex. Interacts with LptE and LptA.</text>
</comment>
<evidence type="ECO:0000256" key="2">
    <source>
        <dbReference type="ARBA" id="ARBA00023136"/>
    </source>
</evidence>
<proteinExistence type="inferred from homology"/>
<dbReference type="EMBL" id="FNYO01000006">
    <property type="protein sequence ID" value="SEI48193.1"/>
    <property type="molecule type" value="Genomic_DNA"/>
</dbReference>
<dbReference type="GO" id="GO:1990351">
    <property type="term" value="C:transporter complex"/>
    <property type="evidence" value="ECO:0007669"/>
    <property type="project" value="TreeGrafter"/>
</dbReference>
<dbReference type="Pfam" id="PF04453">
    <property type="entry name" value="LptD"/>
    <property type="match status" value="1"/>
</dbReference>
<sequence length="919" mass="104313" precursor="true">MALTPPRSLFRRKFPLLVTGSLLVLGSARLLAADQFDCQASATGGWNCAPKSAAKPRPPRPHEAAAMAGGQAASAQEAQEGAAATLVTKSEGFALASRSSDYSHLDWVPREKLTPAQLAETGPYCAGAYVEPPRVGMDDKTPMREAPTYVSAKASRYDQDKQVAAIAGDVVLRRGGMQVESDEARLYQLENKGEVSGNVRLRDEGVLVVGDRAEILLDNGEAQVDNAEYVMHRGHVRGSALTAKREETAIIRLKDGTYTTCEPGSNTWTLKGKNITLDPATGVGNATHVTLRMRDLPVFYTPYIRFPIDDRRQSGFLMPSFGSSGSGLALQTPYYFNLAPNYDATLYPTYMADRGLLMEGEVRYLTKTSEGQVGGGYLDDSDNERKQQSEYQKQRWMYNWQHTGGLNSRLLTEVDYTDISDPYYFQDMQTSLGIRQPDFLNQRGTLTWRGDTFTARLNVQALERSTISDTTPYDRLPQVSLDGFLPYQPQGLHFTYGTEYVKFERSLRRGNFINQSGNPQPWYDENITGLDRADGDRIHLEPGVSLPLEWTWGYLKPSVKVAHTRYDLSLDSKGKQEMAAAGEHYDDTPDRTVPIASLDGSLYFDRNVNWFGKGFRQTLEPRMYYLYVPYRNQKDIPVFDTGEHVFSYASLWRDNRFTGKDRIGDANQLSLGVTSSLIENNGFERQRVSFGQTIYFKDRRVQMPRVDYKTRDDSKSGVSPYALEYLYRFNHDWRLTSAFNWDPDAHETRSGNAMFHYQPADNPSKIVNLGYRYRKDVMRYNQANGTWDYSTDFGKPGDPNYIKDYYKIKQHDFSTIWPLVPQWSAIARWQYDYSRSRTLDAFGGFEYDSCCWKLRVIERYWIGYNEDNLNPNKNDQADQGIFFQVVFKGLGGVAGSKVDAFLSQGIEGYTEREEYQKDN</sequence>
<accession>A0A1H6QXC7</accession>
<dbReference type="InterPro" id="IPR050218">
    <property type="entry name" value="LptD"/>
</dbReference>
<evidence type="ECO:0000256" key="4">
    <source>
        <dbReference type="HAMAP-Rule" id="MF_01411"/>
    </source>
</evidence>
<feature type="region of interest" description="Disordered" evidence="5">
    <location>
        <begin position="47"/>
        <end position="81"/>
    </location>
</feature>
<dbReference type="PANTHER" id="PTHR30189:SF1">
    <property type="entry name" value="LPS-ASSEMBLY PROTEIN LPTD"/>
    <property type="match status" value="1"/>
</dbReference>
<keyword evidence="1 4" id="KW-0732">Signal</keyword>
<name>A0A1H6QXC7_9GAMM</name>
<gene>
    <name evidence="4" type="primary">lptD</name>
    <name evidence="8" type="ORF">SAMN04244579_00779</name>
</gene>
<organism evidence="8 9">
    <name type="scientific">Azotobacter beijerinckii</name>
    <dbReference type="NCBI Taxonomy" id="170623"/>
    <lineage>
        <taxon>Bacteria</taxon>
        <taxon>Pseudomonadati</taxon>
        <taxon>Pseudomonadota</taxon>
        <taxon>Gammaproteobacteria</taxon>
        <taxon>Pseudomonadales</taxon>
        <taxon>Pseudomonadaceae</taxon>
        <taxon>Azotobacter</taxon>
    </lineage>
</organism>
<dbReference type="HAMAP" id="MF_01411">
    <property type="entry name" value="LPS_assembly_LptD"/>
    <property type="match status" value="1"/>
</dbReference>
<evidence type="ECO:0000256" key="5">
    <source>
        <dbReference type="SAM" id="MobiDB-lite"/>
    </source>
</evidence>
<evidence type="ECO:0000259" key="7">
    <source>
        <dbReference type="Pfam" id="PF04453"/>
    </source>
</evidence>
<reference evidence="8 9" key="1">
    <citation type="submission" date="2016-10" db="EMBL/GenBank/DDBJ databases">
        <authorList>
            <person name="de Groot N.N."/>
        </authorList>
    </citation>
    <scope>NUCLEOTIDE SEQUENCE [LARGE SCALE GENOMIC DNA]</scope>
    <source>
        <strain evidence="8 9">DSM 1041</strain>
    </source>
</reference>
<dbReference type="AlphaFoldDB" id="A0A1H6QXC7"/>
<comment type="caution">
    <text evidence="4">Lacks conserved residue(s) required for the propagation of feature annotation.</text>
</comment>